<organism evidence="3 4">
    <name type="scientific">Paraglomus occultum</name>
    <dbReference type="NCBI Taxonomy" id="144539"/>
    <lineage>
        <taxon>Eukaryota</taxon>
        <taxon>Fungi</taxon>
        <taxon>Fungi incertae sedis</taxon>
        <taxon>Mucoromycota</taxon>
        <taxon>Glomeromycotina</taxon>
        <taxon>Glomeromycetes</taxon>
        <taxon>Paraglomerales</taxon>
        <taxon>Paraglomeraceae</taxon>
        <taxon>Paraglomus</taxon>
    </lineage>
</organism>
<feature type="non-terminal residue" evidence="3">
    <location>
        <position position="1"/>
    </location>
</feature>
<dbReference type="EMBL" id="CAJVPJ010003616">
    <property type="protein sequence ID" value="CAG8642478.1"/>
    <property type="molecule type" value="Genomic_DNA"/>
</dbReference>
<evidence type="ECO:0000313" key="4">
    <source>
        <dbReference type="Proteomes" id="UP000789572"/>
    </source>
</evidence>
<keyword evidence="2" id="KW-0812">Transmembrane</keyword>
<feature type="transmembrane region" description="Helical" evidence="2">
    <location>
        <begin position="70"/>
        <end position="88"/>
    </location>
</feature>
<proteinExistence type="predicted"/>
<name>A0A9N9DJM3_9GLOM</name>
<accession>A0A9N9DJM3</accession>
<comment type="caution">
    <text evidence="3">The sequence shown here is derived from an EMBL/GenBank/DDBJ whole genome shotgun (WGS) entry which is preliminary data.</text>
</comment>
<feature type="region of interest" description="Disordered" evidence="1">
    <location>
        <begin position="1"/>
        <end position="22"/>
    </location>
</feature>
<evidence type="ECO:0000256" key="1">
    <source>
        <dbReference type="SAM" id="MobiDB-lite"/>
    </source>
</evidence>
<keyword evidence="2" id="KW-1133">Transmembrane helix</keyword>
<gene>
    <name evidence="3" type="ORF">POCULU_LOCUS9496</name>
</gene>
<keyword evidence="4" id="KW-1185">Reference proteome</keyword>
<dbReference type="AlphaFoldDB" id="A0A9N9DJM3"/>
<protein>
    <submittedName>
        <fullName evidence="3">7735_t:CDS:1</fullName>
    </submittedName>
</protein>
<keyword evidence="2" id="KW-0472">Membrane</keyword>
<feature type="compositionally biased region" description="Polar residues" evidence="1">
    <location>
        <begin position="1"/>
        <end position="10"/>
    </location>
</feature>
<sequence>MSDPSFQQNLVVEDEPIQDSSFRGNAAVESIPTPEPPIAKTQKPHVEPVQHLCSAANSTATSLIYWENPLHSVVVLALGLAACSLFYYYSVSSIYAAVAFFVLFGNWLYVLGYKQLQHLLGGEPKHPFERHILERSFIIHKDLVEKHSD</sequence>
<reference evidence="3" key="1">
    <citation type="submission" date="2021-06" db="EMBL/GenBank/DDBJ databases">
        <authorList>
            <person name="Kallberg Y."/>
            <person name="Tangrot J."/>
            <person name="Rosling A."/>
        </authorList>
    </citation>
    <scope>NUCLEOTIDE SEQUENCE</scope>
    <source>
        <strain evidence="3">IA702</strain>
    </source>
</reference>
<evidence type="ECO:0000313" key="3">
    <source>
        <dbReference type="EMBL" id="CAG8642478.1"/>
    </source>
</evidence>
<dbReference type="Proteomes" id="UP000789572">
    <property type="component" value="Unassembled WGS sequence"/>
</dbReference>
<dbReference type="OrthoDB" id="567788at2759"/>
<evidence type="ECO:0000256" key="2">
    <source>
        <dbReference type="SAM" id="Phobius"/>
    </source>
</evidence>
<feature type="transmembrane region" description="Helical" evidence="2">
    <location>
        <begin position="94"/>
        <end position="111"/>
    </location>
</feature>